<evidence type="ECO:0000313" key="4">
    <source>
        <dbReference type="EMBL" id="PHM54299.1"/>
    </source>
</evidence>
<dbReference type="OrthoDB" id="5297163at2"/>
<dbReference type="EMBL" id="NJAI01000005">
    <property type="protein sequence ID" value="PHM54299.1"/>
    <property type="molecule type" value="Genomic_DNA"/>
</dbReference>
<dbReference type="Proteomes" id="UP000225433">
    <property type="component" value="Unassembled WGS sequence"/>
</dbReference>
<accession>A0A2G0Q510</accession>
<evidence type="ECO:0000313" key="6">
    <source>
        <dbReference type="Proteomes" id="UP000225433"/>
    </source>
</evidence>
<reference evidence="4 6" key="2">
    <citation type="journal article" date="2017" name="Nat. Microbiol.">
        <title>Natural product diversity associated with the nematode symbionts Photorhabdus and Xenorhabdus.</title>
        <authorList>
            <person name="Tobias N.J."/>
            <person name="Wolff H."/>
            <person name="Djahanschiri B."/>
            <person name="Grundmann F."/>
            <person name="Kronenwerth M."/>
            <person name="Shi Y.M."/>
            <person name="Simonyi S."/>
            <person name="Grun P."/>
            <person name="Shapiro-Ilan D."/>
            <person name="Pidot S.J."/>
            <person name="Stinear T.P."/>
            <person name="Ebersberger I."/>
            <person name="Bode H.B."/>
        </authorList>
    </citation>
    <scope>NUCLEOTIDE SEQUENCE [LARGE SCALE GENOMIC DNA]</scope>
    <source>
        <strain evidence="4 6">DSM 17903</strain>
    </source>
</reference>
<organism evidence="4 6">
    <name type="scientific">Xenorhabdus hominickii</name>
    <dbReference type="NCBI Taxonomy" id="351679"/>
    <lineage>
        <taxon>Bacteria</taxon>
        <taxon>Pseudomonadati</taxon>
        <taxon>Pseudomonadota</taxon>
        <taxon>Gammaproteobacteria</taxon>
        <taxon>Enterobacterales</taxon>
        <taxon>Morganellaceae</taxon>
        <taxon>Xenorhabdus</taxon>
    </lineage>
</organism>
<evidence type="ECO:0000313" key="5">
    <source>
        <dbReference type="Proteomes" id="UP000094600"/>
    </source>
</evidence>
<keyword evidence="5" id="KW-1185">Reference proteome</keyword>
<dbReference type="EMBL" id="CP016176">
    <property type="protein sequence ID" value="AOM40066.1"/>
    <property type="molecule type" value="Genomic_DNA"/>
</dbReference>
<dbReference type="KEGG" id="xho:A9255_05445"/>
<dbReference type="Proteomes" id="UP000094600">
    <property type="component" value="Chromosome"/>
</dbReference>
<gene>
    <name evidence="3" type="ORF">A9255_05445</name>
    <name evidence="4" type="ORF">Xhom_03376</name>
</gene>
<dbReference type="AlphaFoldDB" id="A0A2G0Q510"/>
<comment type="similarity">
    <text evidence="2">Belongs to the TacA antitoxin family.</text>
</comment>
<dbReference type="InterPro" id="IPR010985">
    <property type="entry name" value="Ribbon_hlx_hlx"/>
</dbReference>
<evidence type="ECO:0000256" key="2">
    <source>
        <dbReference type="ARBA" id="ARBA00049988"/>
    </source>
</evidence>
<name>A0A2G0Q510_XENHO</name>
<sequence length="65" mass="7645">MKDTKNNNNQLLINNKEVILDQHHLFVSDEKYHAFMQILEQPLSNNAGFKKLMGYKAPWKSQLKT</sequence>
<dbReference type="GO" id="GO:0006355">
    <property type="term" value="P:regulation of DNA-templated transcription"/>
    <property type="evidence" value="ECO:0007669"/>
    <property type="project" value="InterPro"/>
</dbReference>
<evidence type="ECO:0000256" key="1">
    <source>
        <dbReference type="ARBA" id="ARBA00022649"/>
    </source>
</evidence>
<dbReference type="RefSeq" id="WP_069315806.1">
    <property type="nucleotide sequence ID" value="NZ_CAWNQJ010000079.1"/>
</dbReference>
<dbReference type="InterPro" id="IPR014795">
    <property type="entry name" value="TacA_1-like"/>
</dbReference>
<dbReference type="STRING" id="351679.A9255_05445"/>
<keyword evidence="1" id="KW-1277">Toxin-antitoxin system</keyword>
<reference evidence="3 5" key="1">
    <citation type="submission" date="2016-06" db="EMBL/GenBank/DDBJ databases">
        <title>Bacterial characters and pathogenicity of Xenorhabdus hominickii from an entomopathogenic nematode, Steinernema monticolum.</title>
        <authorList>
            <person name="Park Y."/>
            <person name="Kim Y."/>
        </authorList>
    </citation>
    <scope>NUCLEOTIDE SEQUENCE [LARGE SCALE GENOMIC DNA]</scope>
    <source>
        <strain evidence="3 5">ANU1</strain>
    </source>
</reference>
<protein>
    <submittedName>
        <fullName evidence="4">Uncharacterized protein</fullName>
    </submittedName>
</protein>
<dbReference type="Pfam" id="PF08681">
    <property type="entry name" value="TacA1"/>
    <property type="match status" value="1"/>
</dbReference>
<dbReference type="SUPFAM" id="SSF47598">
    <property type="entry name" value="Ribbon-helix-helix"/>
    <property type="match status" value="1"/>
</dbReference>
<proteinExistence type="inferred from homology"/>
<evidence type="ECO:0000313" key="3">
    <source>
        <dbReference type="EMBL" id="AOM40066.1"/>
    </source>
</evidence>